<protein>
    <submittedName>
        <fullName evidence="3">Uncharacterized protein</fullName>
    </submittedName>
</protein>
<sequence>MEWVIWGFGGLLALVLAIIAVGAWRSLVRDRHEPNLGPQRMSDARRAARRSTPRGVPKSR</sequence>
<dbReference type="AlphaFoldDB" id="A0A3L9Y9A7"/>
<keyword evidence="2" id="KW-0472">Membrane</keyword>
<feature type="compositionally biased region" description="Basic residues" evidence="1">
    <location>
        <begin position="47"/>
        <end position="60"/>
    </location>
</feature>
<gene>
    <name evidence="3" type="ORF">D9R08_04285</name>
</gene>
<organism evidence="3 4">
    <name type="scientific">Rhodophyticola porphyridii</name>
    <dbReference type="NCBI Taxonomy" id="1852017"/>
    <lineage>
        <taxon>Bacteria</taxon>
        <taxon>Pseudomonadati</taxon>
        <taxon>Pseudomonadota</taxon>
        <taxon>Alphaproteobacteria</taxon>
        <taxon>Rhodobacterales</taxon>
        <taxon>Roseobacteraceae</taxon>
        <taxon>Rhodophyticola</taxon>
    </lineage>
</organism>
<name>A0A3L9Y9A7_9RHOB</name>
<proteinExistence type="predicted"/>
<keyword evidence="2" id="KW-1133">Transmembrane helix</keyword>
<evidence type="ECO:0000256" key="2">
    <source>
        <dbReference type="SAM" id="Phobius"/>
    </source>
</evidence>
<reference evidence="3 4" key="1">
    <citation type="submission" date="2018-10" db="EMBL/GenBank/DDBJ databases">
        <authorList>
            <person name="Jung H.S."/>
            <person name="Jeon C.O."/>
        </authorList>
    </citation>
    <scope>NUCLEOTIDE SEQUENCE [LARGE SCALE GENOMIC DNA]</scope>
    <source>
        <strain evidence="3 4">MA-7-27</strain>
    </source>
</reference>
<dbReference type="EMBL" id="RCNT01000001">
    <property type="protein sequence ID" value="RMA44125.1"/>
    <property type="molecule type" value="Genomic_DNA"/>
</dbReference>
<feature type="transmembrane region" description="Helical" evidence="2">
    <location>
        <begin position="6"/>
        <end position="24"/>
    </location>
</feature>
<comment type="caution">
    <text evidence="3">The sequence shown here is derived from an EMBL/GenBank/DDBJ whole genome shotgun (WGS) entry which is preliminary data.</text>
</comment>
<evidence type="ECO:0000313" key="4">
    <source>
        <dbReference type="Proteomes" id="UP000281343"/>
    </source>
</evidence>
<evidence type="ECO:0000313" key="3">
    <source>
        <dbReference type="EMBL" id="RMA44125.1"/>
    </source>
</evidence>
<keyword evidence="2" id="KW-0812">Transmembrane</keyword>
<feature type="region of interest" description="Disordered" evidence="1">
    <location>
        <begin position="33"/>
        <end position="60"/>
    </location>
</feature>
<keyword evidence="4" id="KW-1185">Reference proteome</keyword>
<accession>A0A3L9Y9A7</accession>
<evidence type="ECO:0000256" key="1">
    <source>
        <dbReference type="SAM" id="MobiDB-lite"/>
    </source>
</evidence>
<dbReference type="Proteomes" id="UP000281343">
    <property type="component" value="Unassembled WGS sequence"/>
</dbReference>